<feature type="active site" description="Proton acceptor" evidence="7">
    <location>
        <position position="97"/>
    </location>
</feature>
<dbReference type="NCBIfam" id="TIGR00449">
    <property type="entry name" value="tgt_general"/>
    <property type="match status" value="1"/>
</dbReference>
<dbReference type="RefSeq" id="WP_149305860.1">
    <property type="nucleotide sequence ID" value="NZ_SRSD01000001.1"/>
</dbReference>
<evidence type="ECO:0000259" key="8">
    <source>
        <dbReference type="Pfam" id="PF01702"/>
    </source>
</evidence>
<evidence type="ECO:0000256" key="5">
    <source>
        <dbReference type="ARBA" id="ARBA00022785"/>
    </source>
</evidence>
<dbReference type="PANTHER" id="PTHR46499">
    <property type="entry name" value="QUEUINE TRNA-RIBOSYLTRANSFERASE"/>
    <property type="match status" value="1"/>
</dbReference>
<keyword evidence="2 7" id="KW-0328">Glycosyltransferase</keyword>
<feature type="domain" description="tRNA-guanine(15) transglycosylase-like" evidence="8">
    <location>
        <begin position="19"/>
        <end position="370"/>
    </location>
</feature>
<keyword evidence="10" id="KW-1185">Reference proteome</keyword>
<name>A0A5A9XT81_9BACT</name>
<keyword evidence="7" id="KW-0862">Zinc</keyword>
<proteinExistence type="inferred from homology"/>
<dbReference type="EMBL" id="SRSD01000001">
    <property type="protein sequence ID" value="KAA0895279.1"/>
    <property type="molecule type" value="Genomic_DNA"/>
</dbReference>
<evidence type="ECO:0000313" key="10">
    <source>
        <dbReference type="Proteomes" id="UP000324298"/>
    </source>
</evidence>
<dbReference type="Gene3D" id="3.20.20.105">
    <property type="entry name" value="Queuine tRNA-ribosyltransferase-like"/>
    <property type="match status" value="1"/>
</dbReference>
<keyword evidence="4 7" id="KW-0819">tRNA processing</keyword>
<dbReference type="PANTHER" id="PTHR46499:SF1">
    <property type="entry name" value="QUEUINE TRNA-RIBOSYLTRANSFERASE"/>
    <property type="match status" value="1"/>
</dbReference>
<evidence type="ECO:0000256" key="6">
    <source>
        <dbReference type="ARBA" id="ARBA00050112"/>
    </source>
</evidence>
<evidence type="ECO:0000313" key="9">
    <source>
        <dbReference type="EMBL" id="KAA0895279.1"/>
    </source>
</evidence>
<feature type="active site" description="Nucleophile" evidence="7">
    <location>
        <position position="270"/>
    </location>
</feature>
<dbReference type="InterPro" id="IPR004803">
    <property type="entry name" value="TGT"/>
</dbReference>
<gene>
    <name evidence="7 9" type="primary">tgt</name>
    <name evidence="9" type="ORF">ET418_01815</name>
</gene>
<comment type="similarity">
    <text evidence="7">Belongs to the queuine tRNA-ribosyltransferase family.</text>
</comment>
<dbReference type="NCBIfam" id="TIGR00430">
    <property type="entry name" value="Q_tRNA_tgt"/>
    <property type="match status" value="1"/>
</dbReference>
<feature type="region of interest" description="RNA binding" evidence="7">
    <location>
        <begin position="251"/>
        <end position="257"/>
    </location>
</feature>
<comment type="subunit">
    <text evidence="7">Homodimer. Within each dimer, one monomer is responsible for RNA recognition and catalysis, while the other monomer binds to the replacement base PreQ1.</text>
</comment>
<dbReference type="Proteomes" id="UP000324298">
    <property type="component" value="Unassembled WGS sequence"/>
</dbReference>
<feature type="binding site" evidence="7">
    <location>
        <position position="193"/>
    </location>
    <ligand>
        <name>substrate</name>
    </ligand>
</feature>
<dbReference type="InterPro" id="IPR050076">
    <property type="entry name" value="ArchSynthase1/Queuine_TRR"/>
</dbReference>
<comment type="cofactor">
    <cofactor evidence="7">
        <name>Zn(2+)</name>
        <dbReference type="ChEBI" id="CHEBI:29105"/>
    </cofactor>
    <text evidence="7">Binds 1 zinc ion per subunit.</text>
</comment>
<protein>
    <recommendedName>
        <fullName evidence="7">Queuine tRNA-ribosyltransferase</fullName>
        <ecNumber evidence="7">2.4.2.29</ecNumber>
    </recommendedName>
    <alternativeName>
        <fullName evidence="7">Guanine insertion enzyme</fullName>
    </alternativeName>
    <alternativeName>
        <fullName evidence="7">tRNA-guanine transglycosylase</fullName>
    </alternativeName>
</protein>
<comment type="pathway">
    <text evidence="1 7">tRNA modification; tRNA-queuosine biosynthesis.</text>
</comment>
<dbReference type="HAMAP" id="MF_00168">
    <property type="entry name" value="Q_tRNA_Tgt"/>
    <property type="match status" value="1"/>
</dbReference>
<feature type="region of interest" description="RNA binding; important for wobble base 34 recognition" evidence="7">
    <location>
        <begin position="275"/>
        <end position="279"/>
    </location>
</feature>
<comment type="catalytic activity">
    <reaction evidence="6 7">
        <text>7-aminomethyl-7-carbaguanine + guanosine(34) in tRNA = 7-aminomethyl-7-carbaguanosine(34) in tRNA + guanine</text>
        <dbReference type="Rhea" id="RHEA:24104"/>
        <dbReference type="Rhea" id="RHEA-COMP:10341"/>
        <dbReference type="Rhea" id="RHEA-COMP:10342"/>
        <dbReference type="ChEBI" id="CHEBI:16235"/>
        <dbReference type="ChEBI" id="CHEBI:58703"/>
        <dbReference type="ChEBI" id="CHEBI:74269"/>
        <dbReference type="ChEBI" id="CHEBI:82833"/>
        <dbReference type="EC" id="2.4.2.29"/>
    </reaction>
</comment>
<feature type="binding site" evidence="7">
    <location>
        <position position="151"/>
    </location>
    <ligand>
        <name>substrate</name>
    </ligand>
</feature>
<evidence type="ECO:0000256" key="3">
    <source>
        <dbReference type="ARBA" id="ARBA00022679"/>
    </source>
</evidence>
<dbReference type="OrthoDB" id="9805417at2"/>
<dbReference type="SUPFAM" id="SSF51713">
    <property type="entry name" value="tRNA-guanine transglycosylase"/>
    <property type="match status" value="1"/>
</dbReference>
<evidence type="ECO:0000256" key="7">
    <source>
        <dbReference type="HAMAP-Rule" id="MF_00168"/>
    </source>
</evidence>
<dbReference type="InterPro" id="IPR036511">
    <property type="entry name" value="TGT-like_sf"/>
</dbReference>
<sequence>MRGRVSGTFSVIHRDASCGARLGSLKTPHGEIETPIFMPVGTNATVKAMTPEDLWAVHAQIILSNTYHLYLRPGHRLVETLGGLHRFMNWSGPILTDSGGFQVFSLGELRKISEEGVKFQSHLDGSYHVLTPELSIKIQEALGADIIMCFDECPAATADYDYVSRSLEMTTRWAKRCKEAHSREGQQLFGIIQGGMHHDLRARSLNEICAIGFDGYALGGLSVGEEKEQMYGVMESCAPLMPQDAPRYIMGIGAPEDLVEAVWHGFDMFDCVMPTRNARNGMLFTSQGRINIKAKAYEEDGGPLDPACGCHVCRTYSRAYLRHLYRAGEILASQLNTYHNLYYYLDLMRRMRGAIRENRFTEFRRDFYGSQTDNHVQKKEES</sequence>
<evidence type="ECO:0000256" key="2">
    <source>
        <dbReference type="ARBA" id="ARBA00022676"/>
    </source>
</evidence>
<dbReference type="UniPathway" id="UPA00392"/>
<dbReference type="AlphaFoldDB" id="A0A5A9XT81"/>
<feature type="binding site" evidence="7">
    <location>
        <begin position="97"/>
        <end position="101"/>
    </location>
    <ligand>
        <name>substrate</name>
    </ligand>
</feature>
<evidence type="ECO:0000256" key="4">
    <source>
        <dbReference type="ARBA" id="ARBA00022694"/>
    </source>
</evidence>
<reference evidence="9 10" key="1">
    <citation type="submission" date="2019-04" db="EMBL/GenBank/DDBJ databases">
        <title>Geobacter ruber sp. nov., ferric-reducing bacteria isolated from paddy soil.</title>
        <authorList>
            <person name="Xu Z."/>
            <person name="Masuda Y."/>
            <person name="Itoh H."/>
            <person name="Senoo K."/>
        </authorList>
    </citation>
    <scope>NUCLEOTIDE SEQUENCE [LARGE SCALE GENOMIC DNA]</scope>
    <source>
        <strain evidence="9 10">Red88</strain>
    </source>
</reference>
<feature type="binding site" evidence="7">
    <location>
        <position position="313"/>
    </location>
    <ligand>
        <name>Zn(2+)</name>
        <dbReference type="ChEBI" id="CHEBI:29105"/>
    </ligand>
</feature>
<dbReference type="GO" id="GO:0046872">
    <property type="term" value="F:metal ion binding"/>
    <property type="evidence" value="ECO:0007669"/>
    <property type="project" value="UniProtKB-KW"/>
</dbReference>
<accession>A0A5A9XT81</accession>
<feature type="binding site" evidence="7">
    <location>
        <position position="310"/>
    </location>
    <ligand>
        <name>Zn(2+)</name>
        <dbReference type="ChEBI" id="CHEBI:29105"/>
    </ligand>
</feature>
<organism evidence="9 10">
    <name type="scientific">Oryzomonas rubra</name>
    <dbReference type="NCBI Taxonomy" id="2509454"/>
    <lineage>
        <taxon>Bacteria</taxon>
        <taxon>Pseudomonadati</taxon>
        <taxon>Thermodesulfobacteriota</taxon>
        <taxon>Desulfuromonadia</taxon>
        <taxon>Geobacterales</taxon>
        <taxon>Geobacteraceae</taxon>
        <taxon>Oryzomonas</taxon>
    </lineage>
</organism>
<dbReference type="GO" id="GO:0008479">
    <property type="term" value="F:tRNA-guanosine(34) queuine transglycosylase activity"/>
    <property type="evidence" value="ECO:0007669"/>
    <property type="project" value="UniProtKB-UniRule"/>
</dbReference>
<dbReference type="EC" id="2.4.2.29" evidence="7"/>
<keyword evidence="7" id="KW-0479">Metal-binding</keyword>
<keyword evidence="3 7" id="KW-0808">Transferase</keyword>
<dbReference type="InterPro" id="IPR002616">
    <property type="entry name" value="tRNA_ribo_trans-like"/>
</dbReference>
<feature type="binding site" evidence="7">
    <location>
        <position position="339"/>
    </location>
    <ligand>
        <name>Zn(2+)</name>
        <dbReference type="ChEBI" id="CHEBI:29105"/>
    </ligand>
</feature>
<dbReference type="FunFam" id="3.20.20.105:FF:000001">
    <property type="entry name" value="Queuine tRNA-ribosyltransferase"/>
    <property type="match status" value="1"/>
</dbReference>
<keyword evidence="5 7" id="KW-0671">Queuosine biosynthesis</keyword>
<comment type="function">
    <text evidence="7">Catalyzes the base-exchange of a guanine (G) residue with the queuine precursor 7-aminomethyl-7-deazaguanine (PreQ1) at position 34 (anticodon wobble position) in tRNAs with GU(N) anticodons (tRNA-Asp, -Asn, -His and -Tyr). Catalysis occurs through a double-displacement mechanism. The nucleophile active site attacks the C1' of nucleotide 34 to detach the guanine base from the RNA, forming a covalent enzyme-RNA intermediate. The proton acceptor active site deprotonates the incoming PreQ1, allowing a nucleophilic attack on the C1' of the ribose to form the product. After dissociation, two additional enzymatic reactions on the tRNA convert PreQ1 to queuine (Q), resulting in the hypermodified nucleoside queuosine (7-(((4,5-cis-dihydroxy-2-cyclopenten-1-yl)amino)methyl)-7-deazaguanosine).</text>
</comment>
<feature type="binding site" evidence="7">
    <location>
        <position position="220"/>
    </location>
    <ligand>
        <name>substrate</name>
    </ligand>
</feature>
<evidence type="ECO:0000256" key="1">
    <source>
        <dbReference type="ARBA" id="ARBA00004691"/>
    </source>
</evidence>
<dbReference type="Pfam" id="PF01702">
    <property type="entry name" value="TGT"/>
    <property type="match status" value="1"/>
</dbReference>
<comment type="caution">
    <text evidence="9">The sequence shown here is derived from an EMBL/GenBank/DDBJ whole genome shotgun (WGS) entry which is preliminary data.</text>
</comment>
<feature type="binding site" evidence="7">
    <location>
        <position position="308"/>
    </location>
    <ligand>
        <name>Zn(2+)</name>
        <dbReference type="ChEBI" id="CHEBI:29105"/>
    </ligand>
</feature>
<dbReference type="GO" id="GO:0008616">
    <property type="term" value="P:tRNA queuosine(34) biosynthetic process"/>
    <property type="evidence" value="ECO:0007669"/>
    <property type="project" value="UniProtKB-UniRule"/>
</dbReference>
<dbReference type="GO" id="GO:0005829">
    <property type="term" value="C:cytosol"/>
    <property type="evidence" value="ECO:0007669"/>
    <property type="project" value="TreeGrafter"/>
</dbReference>